<dbReference type="AlphaFoldDB" id="A0A2A9P9K1"/>
<dbReference type="OrthoDB" id="10052321at2759"/>
<dbReference type="PANTHER" id="PTHR28158:SF1">
    <property type="entry name" value="SMALL RIBOSOMAL SUBUNIT PROTEIN MS45"/>
    <property type="match status" value="1"/>
</dbReference>
<dbReference type="InterPro" id="IPR021036">
    <property type="entry name" value="Ribosomal_mS45"/>
</dbReference>
<gene>
    <name evidence="1" type="ORF">XA68_14320</name>
</gene>
<dbReference type="Pfam" id="PF12298">
    <property type="entry name" value="Bot1p"/>
    <property type="match status" value="1"/>
</dbReference>
<organism evidence="1 2">
    <name type="scientific">Ophiocordyceps unilateralis</name>
    <name type="common">Zombie-ant fungus</name>
    <name type="synonym">Torrubia unilateralis</name>
    <dbReference type="NCBI Taxonomy" id="268505"/>
    <lineage>
        <taxon>Eukaryota</taxon>
        <taxon>Fungi</taxon>
        <taxon>Dikarya</taxon>
        <taxon>Ascomycota</taxon>
        <taxon>Pezizomycotina</taxon>
        <taxon>Sordariomycetes</taxon>
        <taxon>Hypocreomycetidae</taxon>
        <taxon>Hypocreales</taxon>
        <taxon>Ophiocordycipitaceae</taxon>
        <taxon>Ophiocordyceps</taxon>
    </lineage>
</organism>
<proteinExistence type="predicted"/>
<dbReference type="GO" id="GO:0005763">
    <property type="term" value="C:mitochondrial small ribosomal subunit"/>
    <property type="evidence" value="ECO:0007669"/>
    <property type="project" value="TreeGrafter"/>
</dbReference>
<protein>
    <submittedName>
        <fullName evidence="1">Uncharacterized protein</fullName>
    </submittedName>
</protein>
<accession>A0A2A9P9K1</accession>
<reference evidence="1 2" key="2">
    <citation type="journal article" date="2017" name="Sci. Rep.">
        <title>Ant-infecting Ophiocordyceps genomes reveal a high diversity of potential behavioral manipulation genes and a possible major role for enterotoxins.</title>
        <authorList>
            <person name="de Bekker C."/>
            <person name="Ohm R.A."/>
            <person name="Evans H.C."/>
            <person name="Brachmann A."/>
            <person name="Hughes D.P."/>
        </authorList>
    </citation>
    <scope>NUCLEOTIDE SEQUENCE [LARGE SCALE GENOMIC DNA]</scope>
    <source>
        <strain evidence="1 2">SC16a</strain>
    </source>
</reference>
<comment type="caution">
    <text evidence="1">The sequence shown here is derived from an EMBL/GenBank/DDBJ whole genome shotgun (WGS) entry which is preliminary data.</text>
</comment>
<dbReference type="GO" id="GO:0032543">
    <property type="term" value="P:mitochondrial translation"/>
    <property type="evidence" value="ECO:0007669"/>
    <property type="project" value="TreeGrafter"/>
</dbReference>
<dbReference type="Proteomes" id="UP000037136">
    <property type="component" value="Unassembled WGS sequence"/>
</dbReference>
<dbReference type="STRING" id="268505.A0A2A9P9K1"/>
<evidence type="ECO:0000313" key="2">
    <source>
        <dbReference type="Proteomes" id="UP000037136"/>
    </source>
</evidence>
<keyword evidence="2" id="KW-1185">Reference proteome</keyword>
<evidence type="ECO:0000313" key="1">
    <source>
        <dbReference type="EMBL" id="PFH57978.1"/>
    </source>
</evidence>
<sequence>MHRWLKSNEGQLLKSGTRGVHQPVLDNETREIIWDKVINNGEALKAVSAEMNVDVRRVAAVVRLKELERKWVDSGKQLATHYARAVLRMLPKTSWRKGGNNIPHEPINDIHVHKSSMHQVFTPTSESRHFTREDAAAAFENGLLSVDKRSPQPLLVDMEREVLAGKSRDSAVARFQERAMQEEMAVAKKTEKARLREEQLTTRVQEGRFEYRFREISVDDVGKTGRSRKGTGWRYGAPLQDRKRGKVKIPTSVPTEKWNLLTT</sequence>
<dbReference type="EMBL" id="LAZP02000343">
    <property type="protein sequence ID" value="PFH57978.1"/>
    <property type="molecule type" value="Genomic_DNA"/>
</dbReference>
<name>A0A2A9P9K1_OPHUN</name>
<dbReference type="GO" id="GO:0003735">
    <property type="term" value="F:structural constituent of ribosome"/>
    <property type="evidence" value="ECO:0007669"/>
    <property type="project" value="TreeGrafter"/>
</dbReference>
<dbReference type="PANTHER" id="PTHR28158">
    <property type="entry name" value="37S RIBOSOMAL PROTEIN S35, MITOCHONDRIAL"/>
    <property type="match status" value="1"/>
</dbReference>
<reference evidence="1 2" key="1">
    <citation type="journal article" date="2015" name="BMC Genomics">
        <title>Gene expression during zombie ant biting behavior reflects the complexity underlying fungal parasitic behavioral manipulation.</title>
        <authorList>
            <person name="de Bekker C."/>
            <person name="Ohm R.A."/>
            <person name="Loreto R.G."/>
            <person name="Sebastian A."/>
            <person name="Albert I."/>
            <person name="Merrow M."/>
            <person name="Brachmann A."/>
            <person name="Hughes D.P."/>
        </authorList>
    </citation>
    <scope>NUCLEOTIDE SEQUENCE [LARGE SCALE GENOMIC DNA]</scope>
    <source>
        <strain evidence="1 2">SC16a</strain>
    </source>
</reference>